<dbReference type="SUPFAM" id="SSF50022">
    <property type="entry name" value="ISP domain"/>
    <property type="match status" value="1"/>
</dbReference>
<evidence type="ECO:0000256" key="4">
    <source>
        <dbReference type="ARBA" id="ARBA00023014"/>
    </source>
</evidence>
<keyword evidence="4" id="KW-0411">Iron-sulfur</keyword>
<evidence type="ECO:0000313" key="7">
    <source>
        <dbReference type="Proteomes" id="UP000559987"/>
    </source>
</evidence>
<keyword evidence="2" id="KW-0479">Metal-binding</keyword>
<feature type="domain" description="Rieske" evidence="5">
    <location>
        <begin position="8"/>
        <end position="109"/>
    </location>
</feature>
<dbReference type="AlphaFoldDB" id="A0A839UTL3"/>
<organism evidence="6 7">
    <name type="scientific">Simiduia aestuariiviva</name>
    <dbReference type="NCBI Taxonomy" id="1510459"/>
    <lineage>
        <taxon>Bacteria</taxon>
        <taxon>Pseudomonadati</taxon>
        <taxon>Pseudomonadota</taxon>
        <taxon>Gammaproteobacteria</taxon>
        <taxon>Cellvibrionales</taxon>
        <taxon>Cellvibrionaceae</taxon>
        <taxon>Simiduia</taxon>
    </lineage>
</organism>
<dbReference type="CDD" id="cd03467">
    <property type="entry name" value="Rieske"/>
    <property type="match status" value="1"/>
</dbReference>
<dbReference type="Pfam" id="PF00355">
    <property type="entry name" value="Rieske"/>
    <property type="match status" value="1"/>
</dbReference>
<dbReference type="GO" id="GO:0046872">
    <property type="term" value="F:metal ion binding"/>
    <property type="evidence" value="ECO:0007669"/>
    <property type="project" value="UniProtKB-KW"/>
</dbReference>
<dbReference type="EMBL" id="JACHXZ010000003">
    <property type="protein sequence ID" value="MBB3169306.1"/>
    <property type="molecule type" value="Genomic_DNA"/>
</dbReference>
<proteinExistence type="predicted"/>
<dbReference type="Gene3D" id="2.102.10.10">
    <property type="entry name" value="Rieske [2Fe-2S] iron-sulphur domain"/>
    <property type="match status" value="1"/>
</dbReference>
<evidence type="ECO:0000256" key="2">
    <source>
        <dbReference type="ARBA" id="ARBA00022723"/>
    </source>
</evidence>
<dbReference type="InterPro" id="IPR017941">
    <property type="entry name" value="Rieske_2Fe-2S"/>
</dbReference>
<dbReference type="RefSeq" id="WP_343049107.1">
    <property type="nucleotide sequence ID" value="NZ_JACHXZ010000003.1"/>
</dbReference>
<evidence type="ECO:0000256" key="1">
    <source>
        <dbReference type="ARBA" id="ARBA00022714"/>
    </source>
</evidence>
<dbReference type="GO" id="GO:0051537">
    <property type="term" value="F:2 iron, 2 sulfur cluster binding"/>
    <property type="evidence" value="ECO:0007669"/>
    <property type="project" value="UniProtKB-KW"/>
</dbReference>
<keyword evidence="7" id="KW-1185">Reference proteome</keyword>
<keyword evidence="1" id="KW-0001">2Fe-2S</keyword>
<reference evidence="6 7" key="1">
    <citation type="submission" date="2020-08" db="EMBL/GenBank/DDBJ databases">
        <title>Genomic Encyclopedia of Type Strains, Phase III (KMG-III): the genomes of soil and plant-associated and newly described type strains.</title>
        <authorList>
            <person name="Whitman W."/>
        </authorList>
    </citation>
    <scope>NUCLEOTIDE SEQUENCE [LARGE SCALE GENOMIC DNA]</scope>
    <source>
        <strain evidence="6 7">CECT 8571</strain>
    </source>
</reference>
<comment type="caution">
    <text evidence="6">The sequence shown here is derived from an EMBL/GenBank/DDBJ whole genome shotgun (WGS) entry which is preliminary data.</text>
</comment>
<dbReference type="PROSITE" id="PS51296">
    <property type="entry name" value="RIESKE"/>
    <property type="match status" value="1"/>
</dbReference>
<dbReference type="PANTHER" id="PTHR40261">
    <property type="match status" value="1"/>
</dbReference>
<protein>
    <submittedName>
        <fullName evidence="6">Nitrite reductase/ring-hydroxylating ferredoxin subunit</fullName>
    </submittedName>
</protein>
<dbReference type="PANTHER" id="PTHR40261:SF1">
    <property type="entry name" value="RIESKE DOMAIN-CONTAINING PROTEIN"/>
    <property type="match status" value="1"/>
</dbReference>
<evidence type="ECO:0000313" key="6">
    <source>
        <dbReference type="EMBL" id="MBB3169306.1"/>
    </source>
</evidence>
<dbReference type="Proteomes" id="UP000559987">
    <property type="component" value="Unassembled WGS sequence"/>
</dbReference>
<name>A0A839UTL3_9GAMM</name>
<keyword evidence="3" id="KW-0408">Iron</keyword>
<gene>
    <name evidence="6" type="ORF">FHS30_002514</name>
</gene>
<sequence>MSKPATYTPLCPIDAIAPGQSKQFSMNGIALFVIRQGDTFYAYENHCPHLGIELQWQPDRFLDADGEFIQCSTHGALFLIEDGECVSGPCRGQALRSLPTRVRDGQLLAQLPSPKTLA</sequence>
<evidence type="ECO:0000259" key="5">
    <source>
        <dbReference type="PROSITE" id="PS51296"/>
    </source>
</evidence>
<accession>A0A839UTL3</accession>
<dbReference type="InterPro" id="IPR036922">
    <property type="entry name" value="Rieske_2Fe-2S_sf"/>
</dbReference>
<evidence type="ECO:0000256" key="3">
    <source>
        <dbReference type="ARBA" id="ARBA00023004"/>
    </source>
</evidence>